<feature type="region of interest" description="Disordered" evidence="1">
    <location>
        <begin position="194"/>
        <end position="213"/>
    </location>
</feature>
<dbReference type="Proteomes" id="UP000199250">
    <property type="component" value="Unassembled WGS sequence"/>
</dbReference>
<evidence type="ECO:0000256" key="1">
    <source>
        <dbReference type="SAM" id="MobiDB-lite"/>
    </source>
</evidence>
<evidence type="ECO:0000313" key="4">
    <source>
        <dbReference type="Proteomes" id="UP000199250"/>
    </source>
</evidence>
<name>A0A1H6QXI4_9GAMM</name>
<dbReference type="RefSeq" id="WP_090729673.1">
    <property type="nucleotide sequence ID" value="NZ_FNYQ01000005.1"/>
</dbReference>
<evidence type="ECO:0000259" key="2">
    <source>
        <dbReference type="Pfam" id="PF16793"/>
    </source>
</evidence>
<dbReference type="InterPro" id="IPR039459">
    <property type="entry name" value="RepB-like_DNA_primase_dom"/>
</dbReference>
<dbReference type="Pfam" id="PF16793">
    <property type="entry name" value="RepB_primase"/>
    <property type="match status" value="1"/>
</dbReference>
<dbReference type="EMBL" id="FNYQ01000005">
    <property type="protein sequence ID" value="SEI48478.1"/>
    <property type="molecule type" value="Genomic_DNA"/>
</dbReference>
<sequence>MNAAIPLAPAEAARFLAALDPTATAWTFQTFDDSPAKRPQLARTLHGTLAEHAAELTRLNAAGAGVFITPNETDGAGRKAENIIRVRAAWADFDNPAPDTLEHLGADPLPPSIIVESSAGKWHAYWLADGVALGEFKPLQQAIARHWGSDPAVCDLPRVMRLPGFQHRKGEPQPVTLLEAPCRRYSRAELLGRYPLAPQPTPKPASVVAPSPTDKTTPYGAAALARACATIAAAVEGTRNHTLNLEAFGIGQLAGGGEIETGEAWHALEDAAERAGLEAGEIATTLNSAFTSGFAEPRAAGADPARAFATAPELPPGASMEPTGEVVMQEEAQEQKPETGQSSMLVKFVGTRAELFHDDNKDVFAKDRQTGEVRALDTRQFKDWLAAEFYKATGKAARSQSISEALGTLSGLGRFDGPCQRVHLRTAGAAGAYSIDLAISGSSRAVRIRPGAWELVEAPGVMFLRPESMQPLPEPVRGGSIDPLWRVANVPEGSRLLALTWLVECLRPDTPYPVLELLGEQGSAKSTTQTALRRLIDPNACDLRGAPKTVEDIFVAAGACALVSYENLSYLPPAMQDALCVLATGGGHATRKLFTNAEEAIIRVKRPIVLNGIAAAITAQDLVDRAITIEPPSISERREEEAALWAGYDAERPRMLGALLDIAAKALELLPNMQIPPAERPRLLDFARLGMAVAAAVGRPPGDFLAEFNAARQESLARTIDSSPVASAVLTWLEKVPAGRTAPAGTLMTELSMHRGGNMDTWPKTAKGFADALRRAAPALRQLGIECRCLGKIGGSVKWAIHPSEK</sequence>
<dbReference type="AlphaFoldDB" id="A0A1H6QXI4"/>
<protein>
    <submittedName>
        <fullName evidence="3">RepB DNA-primase</fullName>
    </submittedName>
</protein>
<proteinExistence type="predicted"/>
<dbReference type="Gene3D" id="3.30.70.1790">
    <property type="entry name" value="RepB DNA-primase, N-terminal domain"/>
    <property type="match status" value="1"/>
</dbReference>
<dbReference type="OrthoDB" id="784829at2"/>
<evidence type="ECO:0000313" key="3">
    <source>
        <dbReference type="EMBL" id="SEI48478.1"/>
    </source>
</evidence>
<gene>
    <name evidence="3" type="ORF">SAMN04244572_00505</name>
</gene>
<accession>A0A1H6QXI4</accession>
<reference evidence="3 4" key="1">
    <citation type="submission" date="2016-10" db="EMBL/GenBank/DDBJ databases">
        <authorList>
            <person name="de Groot N.N."/>
        </authorList>
    </citation>
    <scope>NUCLEOTIDE SEQUENCE [LARGE SCALE GENOMIC DNA]</scope>
    <source>
        <strain evidence="3 4">DSM 373</strain>
    </source>
</reference>
<organism evidence="3 4">
    <name type="scientific">Azotobacter beijerinckii</name>
    <dbReference type="NCBI Taxonomy" id="170623"/>
    <lineage>
        <taxon>Bacteria</taxon>
        <taxon>Pseudomonadati</taxon>
        <taxon>Pseudomonadota</taxon>
        <taxon>Gammaproteobacteria</taxon>
        <taxon>Pseudomonadales</taxon>
        <taxon>Pseudomonadaceae</taxon>
        <taxon>Azotobacter</taxon>
    </lineage>
</organism>
<feature type="domain" description="RepB-like DNA primase" evidence="2">
    <location>
        <begin position="77"/>
        <end position="187"/>
    </location>
</feature>